<dbReference type="Gene3D" id="1.10.150.20">
    <property type="entry name" value="5' to 3' exonuclease, C-terminal subdomain"/>
    <property type="match status" value="1"/>
</dbReference>
<accession>A0A4T0FU06</accession>
<dbReference type="Gene3D" id="3.40.50.1010">
    <property type="entry name" value="5'-nuclease"/>
    <property type="match status" value="2"/>
</dbReference>
<dbReference type="PRINTS" id="PR00853">
    <property type="entry name" value="XPGRADSUPER"/>
</dbReference>
<evidence type="ECO:0000256" key="1">
    <source>
        <dbReference type="RuleBase" id="RU910737"/>
    </source>
</evidence>
<keyword evidence="1" id="KW-0460">Magnesium</keyword>
<feature type="compositionally biased region" description="Acidic residues" evidence="2">
    <location>
        <begin position="31"/>
        <end position="51"/>
    </location>
</feature>
<keyword evidence="1" id="KW-0234">DNA repair</keyword>
<dbReference type="GO" id="GO:0006298">
    <property type="term" value="P:mismatch repair"/>
    <property type="evidence" value="ECO:0007669"/>
    <property type="project" value="TreeGrafter"/>
</dbReference>
<dbReference type="InterPro" id="IPR021967">
    <property type="entry name" value="Nup98_C"/>
</dbReference>
<sequence>MAKGYGIDDSSDEEIIEIDDQDAPPTQSLDGGDDEEMAIEDDPYDEDEDDDFYKVENTFNFERPERHASNRLPATLGLQPQRVHVMQTSFFHNDQDEEPAALPTRQLPKLISTENQQSNQTKRDSNSLGPQPEPSFRPPVIRRFRHAPTLFTNDSTPNDLGLALGRSFRVGFCNYNSFAHVSNASPSIITFSNVAETSNRDSIEKSLTLQLKYTDIDIDQDSNIPAASTNSNLRFHHFVHSFNLDDLSHEPVYWRLGSALFDEVDLGLPQDATDTLTSRVMAVRRKEALSEWLTSTLSETIESELKESQEEVINRIFTLLTGHQIARAANLAISNGDYRLATLIAQSPGDAEFRHDLQTQIQKWKENKADAQIDDGYRRVYALLSGITDNLDGNKSFDDADKAESINVSQDLDWLRCFGLRLWYGTLDEQGINDAVAAYDSAFSDEDGQFIPTASTPTAHHCSNKHGQPYDALYSLIKLFIDPAYTLEKALEPVGFSPSRQDWRLSWHVYTILSRVLRLRDFGGRYAVDAESDDVEGHSQKADTLAINYANQIESAGLSAWSIFILLHVELDDMRMKAIKDSLARNVMRYSDDDEKFLVERLNIPRTWLSEAKATYAHYRGDKYDEYELLLDAELFTEAHNVAVNALAPEAIIRDDLQLLSRLLAPFLEEVGVDGWSNGGKLLLEYVDIVQKVPELVVSTADKAKSDASERGQLREIYRRLPILIKSLSGVFRGEDAVQFKITLSEMTEKLLNIERVLREYIFTQKSGTQNDPGVIRVVNGRWKELRGSTIAIDGTLLTQRYYYGKEGLLLSYMKLLNETHRHGIKLVAVFDGDKRLSQKHRESVRREEGRVLLQTRLENEQRRWQRLDKLESAYNGSIEKEKKEKKADMEHLMDCIHELTLYTTSSTVAATPTTTNSTLSLLTPTQILLNAQERSLYLSLVDGLKKDTTETVVDESSRQPDTETEAALSTPTSTPTPIHSRIQAEIAALKLTTNESIIRYSKKPPSGATYARVKQLLNAAGVPTLTVNQDPVHEGEALASALVLNGMADYVLSEDTDVLIYGAKMIRDGGGLLRVFDGSLLQSSLGLSSRQLVDFALLSGTDFAMTIPSIGPIRALKHVKEFGSIENILQHNSYLTQLLLDKRGISVECFLHEVSQARRVYETLPAIPTSINFGAWNDEAVRQILKEEKLDMRSTWGETDNHYDQLKKWGM</sequence>
<evidence type="ECO:0000259" key="3">
    <source>
        <dbReference type="Pfam" id="PF00867"/>
    </source>
</evidence>
<dbReference type="EMBL" id="SPNW01000007">
    <property type="protein sequence ID" value="TIA92347.1"/>
    <property type="molecule type" value="Genomic_DNA"/>
</dbReference>
<dbReference type="GO" id="GO:0017108">
    <property type="term" value="F:5'-flap endonuclease activity"/>
    <property type="evidence" value="ECO:0007669"/>
    <property type="project" value="TreeGrafter"/>
</dbReference>
<dbReference type="InterPro" id="IPR006084">
    <property type="entry name" value="XPG/Rad2"/>
</dbReference>
<comment type="function">
    <text evidence="1">5'-&gt;3' double-stranded DNA exonuclease which may also possess a cryptic 3'-&gt;5' double-stranded DNA exonuclease activity. Functions in DNA mismatch repair.</text>
</comment>
<dbReference type="AlphaFoldDB" id="A0A4T0FU06"/>
<keyword evidence="1" id="KW-0227">DNA damage</keyword>
<feature type="compositionally biased region" description="Basic and acidic residues" evidence="2">
    <location>
        <begin position="950"/>
        <end position="962"/>
    </location>
</feature>
<keyword evidence="1" id="KW-0228">DNA excision</keyword>
<keyword evidence="1" id="KW-0479">Metal-binding</keyword>
<keyword evidence="1" id="KW-0269">Exonuclease</keyword>
<feature type="domain" description="XPG-I" evidence="3">
    <location>
        <begin position="1034"/>
        <end position="1103"/>
    </location>
</feature>
<dbReference type="Pfam" id="PF00867">
    <property type="entry name" value="XPG_I"/>
    <property type="match status" value="1"/>
</dbReference>
<keyword evidence="1" id="KW-0267">Excision nuclease</keyword>
<dbReference type="InterPro" id="IPR029060">
    <property type="entry name" value="PIN-like_dom_sf"/>
</dbReference>
<evidence type="ECO:0000313" key="6">
    <source>
        <dbReference type="Proteomes" id="UP000310189"/>
    </source>
</evidence>
<comment type="similarity">
    <text evidence="1">Belongs to the XPG/RAD2 endonuclease family. EXO1 subfamily.</text>
</comment>
<reference evidence="5 6" key="1">
    <citation type="submission" date="2019-03" db="EMBL/GenBank/DDBJ databases">
        <title>Sequencing 23 genomes of Wallemia ichthyophaga.</title>
        <authorList>
            <person name="Gostincar C."/>
        </authorList>
    </citation>
    <scope>NUCLEOTIDE SEQUENCE [LARGE SCALE GENOMIC DNA]</scope>
    <source>
        <strain evidence="5 6">EXF-5753</strain>
    </source>
</reference>
<protein>
    <recommendedName>
        <fullName evidence="1">Exonuclease 1</fullName>
        <ecNumber evidence="1">3.1.-.-</ecNumber>
    </recommendedName>
</protein>
<dbReference type="InterPro" id="IPR036279">
    <property type="entry name" value="5-3_exonuclease_C_sf"/>
</dbReference>
<comment type="caution">
    <text evidence="5">The sequence shown here is derived from an EMBL/GenBank/DDBJ whole genome shotgun (WGS) entry which is preliminary data.</text>
</comment>
<dbReference type="GO" id="GO:0046872">
    <property type="term" value="F:metal ion binding"/>
    <property type="evidence" value="ECO:0007669"/>
    <property type="project" value="UniProtKB-UniRule"/>
</dbReference>
<dbReference type="InterPro" id="IPR008918">
    <property type="entry name" value="HhH2"/>
</dbReference>
<feature type="compositionally biased region" description="Low complexity" evidence="2">
    <location>
        <begin position="966"/>
        <end position="977"/>
    </location>
</feature>
<proteinExistence type="inferred from homology"/>
<dbReference type="GO" id="GO:0003677">
    <property type="term" value="F:DNA binding"/>
    <property type="evidence" value="ECO:0007669"/>
    <property type="project" value="UniProtKB-UniRule"/>
</dbReference>
<keyword evidence="1" id="KW-0539">Nucleus</keyword>
<feature type="domain" description="Nuclear pore complex protein NUP96 C-terminal" evidence="4">
    <location>
        <begin position="315"/>
        <end position="616"/>
    </location>
</feature>
<dbReference type="GO" id="GO:0005634">
    <property type="term" value="C:nucleus"/>
    <property type="evidence" value="ECO:0007669"/>
    <property type="project" value="UniProtKB-SubCell"/>
</dbReference>
<dbReference type="Pfam" id="PF12110">
    <property type="entry name" value="Nup96"/>
    <property type="match status" value="1"/>
</dbReference>
<dbReference type="PANTHER" id="PTHR11081">
    <property type="entry name" value="FLAP ENDONUCLEASE FAMILY MEMBER"/>
    <property type="match status" value="1"/>
</dbReference>
<keyword evidence="6" id="KW-1185">Reference proteome</keyword>
<feature type="region of interest" description="Disordered" evidence="2">
    <location>
        <begin position="113"/>
        <end position="141"/>
    </location>
</feature>
<feature type="region of interest" description="Disordered" evidence="2">
    <location>
        <begin position="1"/>
        <end position="51"/>
    </location>
</feature>
<organism evidence="5 6">
    <name type="scientific">Wallemia hederae</name>
    <dbReference type="NCBI Taxonomy" id="1540922"/>
    <lineage>
        <taxon>Eukaryota</taxon>
        <taxon>Fungi</taxon>
        <taxon>Dikarya</taxon>
        <taxon>Basidiomycota</taxon>
        <taxon>Wallemiomycotina</taxon>
        <taxon>Wallemiomycetes</taxon>
        <taxon>Wallemiales</taxon>
        <taxon>Wallemiaceae</taxon>
        <taxon>Wallemia</taxon>
    </lineage>
</organism>
<keyword evidence="1" id="KW-0238">DNA-binding</keyword>
<dbReference type="InterPro" id="IPR006086">
    <property type="entry name" value="XPG-I_dom"/>
</dbReference>
<keyword evidence="1" id="KW-0378">Hydrolase</keyword>
<feature type="compositionally biased region" description="Acidic residues" evidence="2">
    <location>
        <begin position="9"/>
        <end position="22"/>
    </location>
</feature>
<evidence type="ECO:0000259" key="4">
    <source>
        <dbReference type="Pfam" id="PF12110"/>
    </source>
</evidence>
<dbReference type="PANTHER" id="PTHR11081:SF8">
    <property type="entry name" value="EXONUCLEASE 1"/>
    <property type="match status" value="1"/>
</dbReference>
<evidence type="ECO:0000256" key="2">
    <source>
        <dbReference type="SAM" id="MobiDB-lite"/>
    </source>
</evidence>
<keyword evidence="1" id="KW-0540">Nuclease</keyword>
<dbReference type="SUPFAM" id="SSF47807">
    <property type="entry name" value="5' to 3' exonuclease, C-terminal subdomain"/>
    <property type="match status" value="1"/>
</dbReference>
<evidence type="ECO:0000313" key="5">
    <source>
        <dbReference type="EMBL" id="TIA92347.1"/>
    </source>
</evidence>
<dbReference type="OrthoDB" id="3797628at2759"/>
<comment type="subcellular location">
    <subcellularLocation>
        <location evidence="1">Nucleus</location>
    </subcellularLocation>
</comment>
<dbReference type="GO" id="GO:0035312">
    <property type="term" value="F:5'-3' DNA exonuclease activity"/>
    <property type="evidence" value="ECO:0007669"/>
    <property type="project" value="UniProtKB-UniRule"/>
</dbReference>
<dbReference type="SUPFAM" id="SSF88723">
    <property type="entry name" value="PIN domain-like"/>
    <property type="match status" value="1"/>
</dbReference>
<dbReference type="CDD" id="cd09897">
    <property type="entry name" value="H3TH_FEN1-XPG-like"/>
    <property type="match status" value="1"/>
</dbReference>
<name>A0A4T0FU06_9BASI</name>
<dbReference type="GO" id="GO:0006310">
    <property type="term" value="P:DNA recombination"/>
    <property type="evidence" value="ECO:0007669"/>
    <property type="project" value="TreeGrafter"/>
</dbReference>
<comment type="cofactor">
    <cofactor evidence="1">
        <name>Mg(2+)</name>
        <dbReference type="ChEBI" id="CHEBI:18420"/>
    </cofactor>
    <text evidence="1">Binds 2 magnesium ions per subunit. They probably participate in the reaction catalyzed by the enzyme. May bind an additional third magnesium ion after substrate binding.</text>
</comment>
<dbReference type="EC" id="3.1.-.-" evidence="1"/>
<dbReference type="SMART" id="SM00279">
    <property type="entry name" value="HhH2"/>
    <property type="match status" value="1"/>
</dbReference>
<feature type="region of interest" description="Disordered" evidence="2">
    <location>
        <begin position="950"/>
        <end position="978"/>
    </location>
</feature>
<dbReference type="Proteomes" id="UP000310189">
    <property type="component" value="Unassembled WGS sequence"/>
</dbReference>
<dbReference type="Gene3D" id="1.25.40.690">
    <property type="match status" value="1"/>
</dbReference>
<gene>
    <name evidence="5" type="ORF">E3P99_00664</name>
</gene>